<sequence length="229" mass="26376">MLKFLSAQPPLNLWLIFLAENLLVTGIGLFAGWLILKLSKRPIRPASRTEILTCTGTNLINTAITYLGFWLLQRGYLVFGFEVNWHIVPDFLLLFIAMDLAMYVLHYAINHMSIYNVVHKFHHHYHNPIPIDLFVLHPLETLSFGGLWLITLAIYNFNFYAVLLYLTLNVVFGIVGHLGIGPLPAKLRDSFLLKYLGTSSFHHGHHTDIKHNYGFYTSIWDRMFGTYKA</sequence>
<evidence type="ECO:0000259" key="6">
    <source>
        <dbReference type="Pfam" id="PF04116"/>
    </source>
</evidence>
<dbReference type="InterPro" id="IPR006694">
    <property type="entry name" value="Fatty_acid_hydroxylase"/>
</dbReference>
<name>A0A1S9PDJ7_9SPHI</name>
<comment type="subcellular location">
    <subcellularLocation>
        <location evidence="1">Membrane</location>
    </subcellularLocation>
</comment>
<dbReference type="STRING" id="1792845.BC343_30020"/>
<dbReference type="InterPro" id="IPR050307">
    <property type="entry name" value="Sterol_Desaturase_Related"/>
</dbReference>
<organism evidence="7 8">
    <name type="scientific">Mucilaginibacter pedocola</name>
    <dbReference type="NCBI Taxonomy" id="1792845"/>
    <lineage>
        <taxon>Bacteria</taxon>
        <taxon>Pseudomonadati</taxon>
        <taxon>Bacteroidota</taxon>
        <taxon>Sphingobacteriia</taxon>
        <taxon>Sphingobacteriales</taxon>
        <taxon>Sphingobacteriaceae</taxon>
        <taxon>Mucilaginibacter</taxon>
    </lineage>
</organism>
<dbReference type="GO" id="GO:0008610">
    <property type="term" value="P:lipid biosynthetic process"/>
    <property type="evidence" value="ECO:0007669"/>
    <property type="project" value="InterPro"/>
</dbReference>
<protein>
    <submittedName>
        <fullName evidence="7">Fatty acid hydroxylase</fullName>
    </submittedName>
</protein>
<reference evidence="7 8" key="1">
    <citation type="submission" date="2016-07" db="EMBL/GenBank/DDBJ databases">
        <title>Genomic analysis of zinc-resistant bacterium Mucilaginibacter pedocola TBZ30.</title>
        <authorList>
            <person name="Huang J."/>
            <person name="Tang J."/>
        </authorList>
    </citation>
    <scope>NUCLEOTIDE SEQUENCE [LARGE SCALE GENOMIC DNA]</scope>
    <source>
        <strain evidence="7 8">TBZ30</strain>
    </source>
</reference>
<accession>A0A1S9PDJ7</accession>
<dbReference type="PANTHER" id="PTHR11863">
    <property type="entry name" value="STEROL DESATURASE"/>
    <property type="match status" value="1"/>
</dbReference>
<evidence type="ECO:0000313" key="8">
    <source>
        <dbReference type="Proteomes" id="UP000189739"/>
    </source>
</evidence>
<feature type="domain" description="Fatty acid hydroxylase" evidence="6">
    <location>
        <begin position="91"/>
        <end position="226"/>
    </location>
</feature>
<evidence type="ECO:0000256" key="3">
    <source>
        <dbReference type="ARBA" id="ARBA00022989"/>
    </source>
</evidence>
<evidence type="ECO:0000256" key="1">
    <source>
        <dbReference type="ARBA" id="ARBA00004370"/>
    </source>
</evidence>
<evidence type="ECO:0000313" key="7">
    <source>
        <dbReference type="EMBL" id="OOQ59000.1"/>
    </source>
</evidence>
<feature type="transmembrane region" description="Helical" evidence="5">
    <location>
        <begin position="51"/>
        <end position="71"/>
    </location>
</feature>
<dbReference type="OrthoDB" id="9770329at2"/>
<evidence type="ECO:0000256" key="4">
    <source>
        <dbReference type="ARBA" id="ARBA00023136"/>
    </source>
</evidence>
<dbReference type="EMBL" id="MBTF01000019">
    <property type="protein sequence ID" value="OOQ59000.1"/>
    <property type="molecule type" value="Genomic_DNA"/>
</dbReference>
<feature type="transmembrane region" description="Helical" evidence="5">
    <location>
        <begin position="157"/>
        <end position="180"/>
    </location>
</feature>
<feature type="transmembrane region" description="Helical" evidence="5">
    <location>
        <begin position="12"/>
        <end position="39"/>
    </location>
</feature>
<feature type="transmembrane region" description="Helical" evidence="5">
    <location>
        <begin position="129"/>
        <end position="151"/>
    </location>
</feature>
<dbReference type="GO" id="GO:0016491">
    <property type="term" value="F:oxidoreductase activity"/>
    <property type="evidence" value="ECO:0007669"/>
    <property type="project" value="InterPro"/>
</dbReference>
<dbReference type="AlphaFoldDB" id="A0A1S9PDJ7"/>
<dbReference type="GO" id="GO:0016020">
    <property type="term" value="C:membrane"/>
    <property type="evidence" value="ECO:0007669"/>
    <property type="project" value="UniProtKB-SubCell"/>
</dbReference>
<evidence type="ECO:0000256" key="5">
    <source>
        <dbReference type="SAM" id="Phobius"/>
    </source>
</evidence>
<comment type="caution">
    <text evidence="7">The sequence shown here is derived from an EMBL/GenBank/DDBJ whole genome shotgun (WGS) entry which is preliminary data.</text>
</comment>
<feature type="transmembrane region" description="Helical" evidence="5">
    <location>
        <begin position="91"/>
        <end position="109"/>
    </location>
</feature>
<dbReference type="Pfam" id="PF04116">
    <property type="entry name" value="FA_hydroxylase"/>
    <property type="match status" value="1"/>
</dbReference>
<keyword evidence="3 5" id="KW-1133">Transmembrane helix</keyword>
<keyword evidence="4 5" id="KW-0472">Membrane</keyword>
<dbReference type="RefSeq" id="WP_078349056.1">
    <property type="nucleotide sequence ID" value="NZ_MBTF01000019.1"/>
</dbReference>
<keyword evidence="8" id="KW-1185">Reference proteome</keyword>
<gene>
    <name evidence="7" type="ORF">BC343_30020</name>
</gene>
<dbReference type="Proteomes" id="UP000189739">
    <property type="component" value="Unassembled WGS sequence"/>
</dbReference>
<dbReference type="GO" id="GO:0005506">
    <property type="term" value="F:iron ion binding"/>
    <property type="evidence" value="ECO:0007669"/>
    <property type="project" value="InterPro"/>
</dbReference>
<keyword evidence="2 5" id="KW-0812">Transmembrane</keyword>
<evidence type="ECO:0000256" key="2">
    <source>
        <dbReference type="ARBA" id="ARBA00022692"/>
    </source>
</evidence>
<proteinExistence type="predicted"/>